<dbReference type="OMA" id="FSITAWN"/>
<proteinExistence type="predicted"/>
<dbReference type="Gene3D" id="3.80.10.10">
    <property type="entry name" value="Ribonuclease Inhibitor"/>
    <property type="match status" value="1"/>
</dbReference>
<dbReference type="PANTHER" id="PTHR48006:SF66">
    <property type="entry name" value="PROTEIN KINASE DOMAIN-CONTAINING PROTEIN"/>
    <property type="match status" value="1"/>
</dbReference>
<dbReference type="PANTHER" id="PTHR48006">
    <property type="entry name" value="LEUCINE-RICH REPEAT-CONTAINING PROTEIN DDB_G0281931-RELATED"/>
    <property type="match status" value="1"/>
</dbReference>
<organism evidence="7">
    <name type="scientific">Populus trichocarpa</name>
    <name type="common">Western balsam poplar</name>
    <name type="synonym">Populus balsamifera subsp. trichocarpa</name>
    <dbReference type="NCBI Taxonomy" id="3694"/>
    <lineage>
        <taxon>Eukaryota</taxon>
        <taxon>Viridiplantae</taxon>
        <taxon>Streptophyta</taxon>
        <taxon>Embryophyta</taxon>
        <taxon>Tracheophyta</taxon>
        <taxon>Spermatophyta</taxon>
        <taxon>Magnoliopsida</taxon>
        <taxon>eudicotyledons</taxon>
        <taxon>Gunneridae</taxon>
        <taxon>Pentapetalae</taxon>
        <taxon>rosids</taxon>
        <taxon>fabids</taxon>
        <taxon>Malpighiales</taxon>
        <taxon>Salicaceae</taxon>
        <taxon>Saliceae</taxon>
        <taxon>Populus</taxon>
    </lineage>
</organism>
<evidence type="ECO:0000313" key="7">
    <source>
        <dbReference type="EMBL" id="RQO93283.1"/>
    </source>
</evidence>
<comment type="subcellular location">
    <subcellularLocation>
        <location evidence="1">Membrane</location>
        <topology evidence="1">Single-pass type I membrane protein</topology>
    </subcellularLocation>
</comment>
<dbReference type="SUPFAM" id="SSF52058">
    <property type="entry name" value="L domain-like"/>
    <property type="match status" value="1"/>
</dbReference>
<dbReference type="Pfam" id="PF00560">
    <property type="entry name" value="LRR_1"/>
    <property type="match status" value="1"/>
</dbReference>
<dbReference type="InterPro" id="IPR051824">
    <property type="entry name" value="LRR_Rcpt-Like_S/T_Kinase"/>
</dbReference>
<reference evidence="7" key="2">
    <citation type="submission" date="2017-07" db="EMBL/GenBank/DDBJ databases">
        <title>WGS assembly of Populus trichocarpa.</title>
        <authorList>
            <person name="Tuskan G."/>
            <person name="Difazio S."/>
            <person name="Jansson S."/>
            <person name="Bohlmann J."/>
            <person name="Grigoriev I."/>
            <person name="Hellsten U."/>
            <person name="Putnam N."/>
            <person name="Ralph S."/>
            <person name="Rombauts S."/>
            <person name="Salamov A."/>
            <person name="Schein J."/>
            <person name="Sterck L."/>
            <person name="Aerts A."/>
            <person name="Bhalerao R."/>
            <person name="Bhalerao R."/>
            <person name="Blaudez D."/>
            <person name="Boerjan W."/>
            <person name="Brun A."/>
            <person name="Brunner A."/>
            <person name="Busov V."/>
            <person name="Campbell M."/>
            <person name="Carlson J."/>
            <person name="Chalot M."/>
            <person name="Chapman J."/>
            <person name="Chen G."/>
            <person name="Cooper D."/>
            <person name="Coutinho P."/>
            <person name="Couturier J."/>
            <person name="Covert S."/>
            <person name="Cronk Q."/>
            <person name="Cunningham R."/>
            <person name="Davis J."/>
            <person name="Degroeve S."/>
            <person name="Dejardin A."/>
            <person name="Depamphilis C."/>
            <person name="Detter J."/>
            <person name="Dirks B."/>
            <person name="Dubchak I."/>
            <person name="Duplessis S."/>
            <person name="Ehlting J."/>
            <person name="Ellis B."/>
            <person name="Gendler K."/>
            <person name="Goodstein D."/>
            <person name="Gribskov M."/>
            <person name="Grimwood J."/>
            <person name="Groover A."/>
            <person name="Gunter L."/>
            <person name="Hamberger B."/>
            <person name="Heinze B."/>
            <person name="Helariutta Y."/>
            <person name="Henrissat B."/>
            <person name="Holligan D."/>
            <person name="Holt R."/>
            <person name="Huang W."/>
            <person name="Islam-Faridi N."/>
            <person name="Jones S."/>
            <person name="Jones-Rhoades M."/>
            <person name="Jorgensen R."/>
            <person name="Joshi C."/>
            <person name="Kangasjarvi J."/>
            <person name="Karlsson J."/>
            <person name="Kelleher C."/>
            <person name="Kirkpatrick R."/>
            <person name="Kirst M."/>
            <person name="Kohler A."/>
            <person name="Kalluri U."/>
            <person name="Larimer F."/>
            <person name="Leebens-Mack J."/>
            <person name="Leple J."/>
            <person name="Locascio P."/>
            <person name="Lou Y."/>
            <person name="Lucas S."/>
            <person name="Martin F."/>
            <person name="Montanini B."/>
            <person name="Napoli C."/>
            <person name="Nelson D."/>
            <person name="Nelson C."/>
            <person name="Nieminen K."/>
            <person name="Nilsson O."/>
            <person name="Pereda V."/>
            <person name="Peter G."/>
            <person name="Philippe R."/>
            <person name="Pilate G."/>
            <person name="Poliakov A."/>
            <person name="Razumovskaya J."/>
            <person name="Richardson P."/>
            <person name="Rinaldi C."/>
            <person name="Ritland K."/>
            <person name="Rouze P."/>
            <person name="Ryaboy D."/>
            <person name="Schmutz J."/>
            <person name="Schrader J."/>
            <person name="Segerman B."/>
            <person name="Shin H."/>
            <person name="Siddiqui A."/>
            <person name="Sterky F."/>
            <person name="Terry A."/>
            <person name="Tsai C."/>
            <person name="Uberbacher E."/>
            <person name="Unneberg P."/>
            <person name="Vahala J."/>
            <person name="Wall K."/>
            <person name="Wessler S."/>
            <person name="Yang G."/>
            <person name="Yin T."/>
            <person name="Douglas C."/>
            <person name="Marra M."/>
            <person name="Sandberg G."/>
            <person name="Van De Peer Y."/>
            <person name="Rokhsar D."/>
        </authorList>
    </citation>
    <scope>NUCLEOTIDE SEQUENCE</scope>
    <source>
        <strain evidence="7">Nisqually-1</strain>
    </source>
</reference>
<dbReference type="InterPro" id="IPR032675">
    <property type="entry name" value="LRR_dom_sf"/>
</dbReference>
<sequence length="105" mass="11846">MNLLKQDPKANSTIVCSCTLILNNDSYCHITSLSLKTLNLQGKLPSEMVNLAYFEFLDPTRNYISGNIPEEWASMKHLTNLSLTSNHLSGNIPWYLGSFPSLTYF</sequence>
<keyword evidence="5" id="KW-0472">Membrane</keyword>
<name>A0A3N7F975_POPTR</name>
<gene>
    <name evidence="7" type="ORF">POPTR_T032613</name>
</gene>
<dbReference type="InterPro" id="IPR001611">
    <property type="entry name" value="Leu-rich_rpt"/>
</dbReference>
<evidence type="ECO:0000256" key="2">
    <source>
        <dbReference type="ARBA" id="ARBA00022614"/>
    </source>
</evidence>
<dbReference type="STRING" id="3694.A0A3N7F975"/>
<keyword evidence="3" id="KW-0732">Signal</keyword>
<protein>
    <recommendedName>
        <fullName evidence="8">Non-specific serine/threonine protein kinase</fullName>
    </recommendedName>
</protein>
<evidence type="ECO:0000256" key="3">
    <source>
        <dbReference type="ARBA" id="ARBA00022729"/>
    </source>
</evidence>
<evidence type="ECO:0000256" key="6">
    <source>
        <dbReference type="ARBA" id="ARBA00023180"/>
    </source>
</evidence>
<keyword evidence="4" id="KW-0677">Repeat</keyword>
<dbReference type="GO" id="GO:0016020">
    <property type="term" value="C:membrane"/>
    <property type="evidence" value="ECO:0007669"/>
    <property type="project" value="UniProtKB-SubCell"/>
</dbReference>
<evidence type="ECO:0000256" key="5">
    <source>
        <dbReference type="ARBA" id="ARBA00023136"/>
    </source>
</evidence>
<dbReference type="SMR" id="A0A3N7F975"/>
<evidence type="ECO:0000256" key="4">
    <source>
        <dbReference type="ARBA" id="ARBA00022737"/>
    </source>
</evidence>
<dbReference type="EMBL" id="KZ623352">
    <property type="protein sequence ID" value="RQO93283.1"/>
    <property type="molecule type" value="Genomic_DNA"/>
</dbReference>
<dbReference type="AlphaFoldDB" id="A0A3N7F975"/>
<keyword evidence="6" id="KW-0325">Glycoprotein</keyword>
<keyword evidence="2" id="KW-0433">Leucine-rich repeat</keyword>
<dbReference type="FunFam" id="3.80.10.10:FF:000041">
    <property type="entry name" value="LRR receptor-like serine/threonine-protein kinase ERECTA"/>
    <property type="match status" value="1"/>
</dbReference>
<dbReference type="InParanoid" id="A0A3N7F975"/>
<accession>A0A3N7F975</accession>
<evidence type="ECO:0000256" key="1">
    <source>
        <dbReference type="ARBA" id="ARBA00004479"/>
    </source>
</evidence>
<dbReference type="Gramene" id="Potri.011G072816.1.v4.1">
    <property type="protein sequence ID" value="Potri.011G072816.1.v4.1"/>
    <property type="gene ID" value="Potri.011G072816.v4.1"/>
</dbReference>
<evidence type="ECO:0008006" key="8">
    <source>
        <dbReference type="Google" id="ProtNLM"/>
    </source>
</evidence>
<reference evidence="7" key="1">
    <citation type="journal article" date="2006" name="Science">
        <title>The genome of black cottonwood, Populus trichocarpa (Torr. &amp; Gray).</title>
        <authorList>
            <person name="Tuskan G.A."/>
            <person name="Difazio S."/>
            <person name="Jansson S."/>
            <person name="Bohlmann J."/>
            <person name="Grigoriev I."/>
            <person name="Hellsten U."/>
            <person name="Putnam N."/>
            <person name="Ralph S."/>
            <person name="Rombauts S."/>
            <person name="Salamov A."/>
            <person name="Schein J."/>
            <person name="Sterck L."/>
            <person name="Aerts A."/>
            <person name="Bhalerao R.R."/>
            <person name="Bhalerao R.P."/>
            <person name="Blaudez D."/>
            <person name="Boerjan W."/>
            <person name="Brun A."/>
            <person name="Brunner A."/>
            <person name="Busov V."/>
            <person name="Campbell M."/>
            <person name="Carlson J."/>
            <person name="Chalot M."/>
            <person name="Chapman J."/>
            <person name="Chen G.L."/>
            <person name="Cooper D."/>
            <person name="Coutinho P.M."/>
            <person name="Couturier J."/>
            <person name="Covert S."/>
            <person name="Cronk Q."/>
            <person name="Cunningham R."/>
            <person name="Davis J."/>
            <person name="Degroeve S."/>
            <person name="Dejardin A."/>
            <person name="Depamphilis C."/>
            <person name="Detter J."/>
            <person name="Dirks B."/>
            <person name="Dubchak I."/>
            <person name="Duplessis S."/>
            <person name="Ehlting J."/>
            <person name="Ellis B."/>
            <person name="Gendler K."/>
            <person name="Goodstein D."/>
            <person name="Gribskov M."/>
            <person name="Grimwood J."/>
            <person name="Groover A."/>
            <person name="Gunter L."/>
            <person name="Hamberger B."/>
            <person name="Heinze B."/>
            <person name="Helariutta Y."/>
            <person name="Henrissat B."/>
            <person name="Holligan D."/>
            <person name="Holt R."/>
            <person name="Huang W."/>
            <person name="Islam-Faridi N."/>
            <person name="Jones S."/>
            <person name="Jones-Rhoades M."/>
            <person name="Jorgensen R."/>
            <person name="Joshi C."/>
            <person name="Kangasjarvi J."/>
            <person name="Karlsson J."/>
            <person name="Kelleher C."/>
            <person name="Kirkpatrick R."/>
            <person name="Kirst M."/>
            <person name="Kohler A."/>
            <person name="Kalluri U."/>
            <person name="Larimer F."/>
            <person name="Leebens-Mack J."/>
            <person name="Leple J.C."/>
            <person name="Locascio P."/>
            <person name="Lou Y."/>
            <person name="Lucas S."/>
            <person name="Martin F."/>
            <person name="Montanini B."/>
            <person name="Napoli C."/>
            <person name="Nelson D.R."/>
            <person name="Nelson C."/>
            <person name="Nieminen K."/>
            <person name="Nilsson O."/>
            <person name="Pereda V."/>
            <person name="Peter G."/>
            <person name="Philippe R."/>
            <person name="Pilate G."/>
            <person name="Poliakov A."/>
            <person name="Razumovskaya J."/>
            <person name="Richardson P."/>
            <person name="Rinaldi C."/>
            <person name="Ritland K."/>
            <person name="Rouze P."/>
            <person name="Ryaboy D."/>
            <person name="Schmutz J."/>
            <person name="Schrader J."/>
            <person name="Segerman B."/>
            <person name="Shin H."/>
            <person name="Siddiqui A."/>
            <person name="Sterky F."/>
            <person name="Terry A."/>
            <person name="Tsai C.J."/>
            <person name="Uberbacher E."/>
            <person name="Unneberg P."/>
            <person name="Vahala J."/>
            <person name="Wall K."/>
            <person name="Wessler S."/>
            <person name="Yang G."/>
            <person name="Yin T."/>
            <person name="Douglas C."/>
            <person name="Marra M."/>
            <person name="Sandberg G."/>
            <person name="Van de Peer Y."/>
            <person name="Rokhsar D."/>
        </authorList>
    </citation>
    <scope>NUCLEOTIDE SEQUENCE [LARGE SCALE GENOMIC DNA]</scope>
    <source>
        <strain evidence="7">Nisqually-1</strain>
    </source>
</reference>